<dbReference type="Proteomes" id="UP000246569">
    <property type="component" value="Unassembled WGS sequence"/>
</dbReference>
<comment type="caution">
    <text evidence="1">The sequence shown here is derived from an EMBL/GenBank/DDBJ whole genome shotgun (WGS) entry which is preliminary data.</text>
</comment>
<protein>
    <submittedName>
        <fullName evidence="1">Uncharacterized protein</fullName>
    </submittedName>
</protein>
<dbReference type="RefSeq" id="WP_146213229.1">
    <property type="nucleotide sequence ID" value="NZ_QGTJ01000002.1"/>
</dbReference>
<name>A0A317MYB4_9GAMM</name>
<accession>A0A317MYB4</accession>
<proteinExistence type="predicted"/>
<evidence type="ECO:0000313" key="1">
    <source>
        <dbReference type="EMBL" id="PWV64660.1"/>
    </source>
</evidence>
<dbReference type="AlphaFoldDB" id="A0A317MYB4"/>
<gene>
    <name evidence="1" type="ORF">C7443_102311</name>
</gene>
<reference evidence="1 2" key="1">
    <citation type="submission" date="2018-05" db="EMBL/GenBank/DDBJ databases">
        <title>Genomic Encyclopedia of Type Strains, Phase IV (KMG-IV): sequencing the most valuable type-strain genomes for metagenomic binning, comparative biology and taxonomic classification.</title>
        <authorList>
            <person name="Goeker M."/>
        </authorList>
    </citation>
    <scope>NUCLEOTIDE SEQUENCE [LARGE SCALE GENOMIC DNA]</scope>
    <source>
        <strain evidence="1 2">DSM 23606</strain>
    </source>
</reference>
<organism evidence="1 2">
    <name type="scientific">Plasticicumulans acidivorans</name>
    <dbReference type="NCBI Taxonomy" id="886464"/>
    <lineage>
        <taxon>Bacteria</taxon>
        <taxon>Pseudomonadati</taxon>
        <taxon>Pseudomonadota</taxon>
        <taxon>Gammaproteobacteria</taxon>
        <taxon>Candidatus Competibacteraceae</taxon>
        <taxon>Plasticicumulans</taxon>
    </lineage>
</organism>
<evidence type="ECO:0000313" key="2">
    <source>
        <dbReference type="Proteomes" id="UP000246569"/>
    </source>
</evidence>
<keyword evidence="2" id="KW-1185">Reference proteome</keyword>
<sequence length="220" mass="25328">MGSENLRLPGTIGCIDTQGLRATLISTVGNHCDVWRVTRRRVRDGEVSEIDFVIKRPTLELSYPEIRLLLRDWRMLRTQLGDMVPQAVFIATEVDGVPNMVVVAEAVQRWFNIANPVFADDVMPLLARDPKARVQLAQFISVAYSWYDEGRGRLIDLYGLDNLVLDVNRNIRYIDSFNVFFYPDMLDYEDDAQLREKIDVSLKRLHYLSDVLHESTPSSH</sequence>
<dbReference type="OrthoDB" id="5794430at2"/>
<dbReference type="EMBL" id="QGTJ01000002">
    <property type="protein sequence ID" value="PWV64660.1"/>
    <property type="molecule type" value="Genomic_DNA"/>
</dbReference>